<proteinExistence type="predicted"/>
<sequence length="291" mass="34006">MKAKLKKQPQGTFLYPDLLDQLDPKHSLLQLARRIPWERFEAEFSALYSEQGRPAKPTRLMVGLMLLKQLENLSDERVVEVWTQNPYYQAFCGMTEFQWSLPCDPTDLVYFRKRIGEDGARLIFETSVELHGDDAMEREITVDTTVQEKNITFPTDLKLMEKIIKDCWKIAGREGVKFRRSFRRTLPKLRMKRMKMAKKAKKLRTMAGALIRELRRKLPREALTCHGERLDLFERVRSQKRSDKNKVYSLHEPDILCISKGKAHKQYEFGRKASVAVTKTTGIIVGAMRLR</sequence>
<dbReference type="PANTHER" id="PTHR33803">
    <property type="entry name" value="IS1478 TRANSPOSASE"/>
    <property type="match status" value="1"/>
</dbReference>
<dbReference type="EMBL" id="LT907975">
    <property type="protein sequence ID" value="SOB59987.1"/>
    <property type="molecule type" value="Genomic_DNA"/>
</dbReference>
<gene>
    <name evidence="2" type="ORF">DPRO_3077</name>
</gene>
<organism evidence="2 3">
    <name type="scientific">Pseudodesulfovibrio profundus</name>
    <dbReference type="NCBI Taxonomy" id="57320"/>
    <lineage>
        <taxon>Bacteria</taxon>
        <taxon>Pseudomonadati</taxon>
        <taxon>Thermodesulfobacteriota</taxon>
        <taxon>Desulfovibrionia</taxon>
        <taxon>Desulfovibrionales</taxon>
        <taxon>Desulfovibrionaceae</taxon>
    </lineage>
</organism>
<dbReference type="Proteomes" id="UP000219215">
    <property type="component" value="Chromosome DPRO"/>
</dbReference>
<dbReference type="InterPro" id="IPR047710">
    <property type="entry name" value="Transpos_IS5-like"/>
</dbReference>
<dbReference type="KEGG" id="pprf:DPRO_3077"/>
<protein>
    <recommendedName>
        <fullName evidence="1">Transposase InsH N-terminal domain-containing protein</fullName>
    </recommendedName>
</protein>
<feature type="domain" description="Transposase InsH N-terminal" evidence="1">
    <location>
        <begin position="18"/>
        <end position="114"/>
    </location>
</feature>
<accession>A0A2C8FC29</accession>
<evidence type="ECO:0000259" key="1">
    <source>
        <dbReference type="Pfam" id="PF05598"/>
    </source>
</evidence>
<reference evidence="3" key="1">
    <citation type="submission" date="2017-09" db="EMBL/GenBank/DDBJ databases">
        <authorList>
            <person name="Regsiter A."/>
            <person name="William W."/>
        </authorList>
    </citation>
    <scope>NUCLEOTIDE SEQUENCE [LARGE SCALE GENOMIC DNA]</scope>
    <source>
        <strain evidence="3">500-1</strain>
    </source>
</reference>
<dbReference type="PANTHER" id="PTHR33803:SF3">
    <property type="entry name" value="BLL1974 PROTEIN"/>
    <property type="match status" value="1"/>
</dbReference>
<dbReference type="NCBIfam" id="NF033578">
    <property type="entry name" value="transpos_IS5_1"/>
    <property type="match status" value="1"/>
</dbReference>
<name>A0A2C8FC29_9BACT</name>
<dbReference type="Pfam" id="PF05598">
    <property type="entry name" value="DUF772"/>
    <property type="match status" value="1"/>
</dbReference>
<evidence type="ECO:0000313" key="2">
    <source>
        <dbReference type="EMBL" id="SOB59987.1"/>
    </source>
</evidence>
<dbReference type="AlphaFoldDB" id="A0A2C8FC29"/>
<dbReference type="InterPro" id="IPR008490">
    <property type="entry name" value="Transposase_InsH_N"/>
</dbReference>
<keyword evidence="3" id="KW-1185">Reference proteome</keyword>
<evidence type="ECO:0000313" key="3">
    <source>
        <dbReference type="Proteomes" id="UP000219215"/>
    </source>
</evidence>